<keyword evidence="1" id="KW-1133">Transmembrane helix</keyword>
<feature type="transmembrane region" description="Helical" evidence="1">
    <location>
        <begin position="114"/>
        <end position="135"/>
    </location>
</feature>
<keyword evidence="1" id="KW-0472">Membrane</keyword>
<feature type="transmembrane region" description="Helical" evidence="1">
    <location>
        <begin position="49"/>
        <end position="71"/>
    </location>
</feature>
<sequence>MNANIYLLAAAGLCGLAALAHLGCIVFGGDWYRFFGAGEGMATMAEQGLWYPTILTTGLVAILSIWSLYALSGAGVITSLPFTRLALIAIATVFFLRGLFFFALMPAFPENSLQFWLISSAICLSIGGLISVGVIQRWHFL</sequence>
<dbReference type="Proteomes" id="UP001595710">
    <property type="component" value="Unassembled WGS sequence"/>
</dbReference>
<dbReference type="RefSeq" id="WP_377362573.1">
    <property type="nucleotide sequence ID" value="NZ_JBHRYN010000008.1"/>
</dbReference>
<dbReference type="EMBL" id="JBHRYN010000008">
    <property type="protein sequence ID" value="MFC3701336.1"/>
    <property type="molecule type" value="Genomic_DNA"/>
</dbReference>
<comment type="caution">
    <text evidence="2">The sequence shown here is derived from an EMBL/GenBank/DDBJ whole genome shotgun (WGS) entry which is preliminary data.</text>
</comment>
<accession>A0ABV7WPW0</accession>
<feature type="transmembrane region" description="Helical" evidence="1">
    <location>
        <begin position="83"/>
        <end position="108"/>
    </location>
</feature>
<reference evidence="3" key="1">
    <citation type="journal article" date="2019" name="Int. J. Syst. Evol. Microbiol.">
        <title>The Global Catalogue of Microorganisms (GCM) 10K type strain sequencing project: providing services to taxonomists for standard genome sequencing and annotation.</title>
        <authorList>
            <consortium name="The Broad Institute Genomics Platform"/>
            <consortium name="The Broad Institute Genome Sequencing Center for Infectious Disease"/>
            <person name="Wu L."/>
            <person name="Ma J."/>
        </authorList>
    </citation>
    <scope>NUCLEOTIDE SEQUENCE [LARGE SCALE GENOMIC DNA]</scope>
    <source>
        <strain evidence="3">CECT 8288</strain>
    </source>
</reference>
<organism evidence="2 3">
    <name type="scientific">Reinekea marina</name>
    <dbReference type="NCBI Taxonomy" id="1310421"/>
    <lineage>
        <taxon>Bacteria</taxon>
        <taxon>Pseudomonadati</taxon>
        <taxon>Pseudomonadota</taxon>
        <taxon>Gammaproteobacteria</taxon>
        <taxon>Oceanospirillales</taxon>
        <taxon>Saccharospirillaceae</taxon>
        <taxon>Reinekea</taxon>
    </lineage>
</organism>
<evidence type="ECO:0000313" key="2">
    <source>
        <dbReference type="EMBL" id="MFC3701336.1"/>
    </source>
</evidence>
<evidence type="ECO:0000313" key="3">
    <source>
        <dbReference type="Proteomes" id="UP001595710"/>
    </source>
</evidence>
<evidence type="ECO:0008006" key="4">
    <source>
        <dbReference type="Google" id="ProtNLM"/>
    </source>
</evidence>
<keyword evidence="1" id="KW-0812">Transmembrane</keyword>
<name>A0ABV7WPW0_9GAMM</name>
<evidence type="ECO:0000256" key="1">
    <source>
        <dbReference type="SAM" id="Phobius"/>
    </source>
</evidence>
<keyword evidence="3" id="KW-1185">Reference proteome</keyword>
<gene>
    <name evidence="2" type="ORF">ACFOND_06745</name>
</gene>
<feature type="transmembrane region" description="Helical" evidence="1">
    <location>
        <begin position="7"/>
        <end position="29"/>
    </location>
</feature>
<proteinExistence type="predicted"/>
<protein>
    <recommendedName>
        <fullName evidence="4">DUF3995 domain-containing protein</fullName>
    </recommendedName>
</protein>